<dbReference type="InterPro" id="IPR036236">
    <property type="entry name" value="Znf_C2H2_sf"/>
</dbReference>
<dbReference type="SUPFAM" id="SSF57667">
    <property type="entry name" value="beta-beta-alpha zinc fingers"/>
    <property type="match status" value="3"/>
</dbReference>
<sequence>MNVKNDSKSLNELCVVCLCVGRSLRVITEDKILKYYLDALQEIPLNRVSSVLLVCWECEVLLKRAVQFRQQVQDSHRILQTYTKENLNEYLLTEVSRPPRLKITKNEIIAISPHVDCSRRPNVRVDFKDEVKNEVIQNFIGSVEREQEDALVNVRSVSKRKSKQWTRKKLKRNREKFSECFLNEVSYATSGTRNRKDLQSVLVKDEVKNEKSGSDIRMSDECVIDADFSDDSTEEIGLKDNKNGDKFSGSEGDIETAFEDDKFTECFLNEVSYATSSTRNRKDLQSVFVKDEVKNENSDSDIQMSDDCVMDPDFSDDSGEEMGLKEKKSSDKFRGSKGDNETAFKNNKIQNMSDTGGIPLNVNIEDNATLDLQFDCLKVEIDNGRSRDEAGSGIDPGTAMHDHPSAKVPGTLKRKTKRCPAKKTKKAKGVKGNGVNKKVKGSEEKLYTTIELTHEQMLDERNAAHGSESFQSSAYKCETCILGFQYRRPYEAHLNSRHAKTLGDYVCPICKTVVMSVDSFTAHYRRHMRRFQCNLCEKRTIDRGRIKQHLYTEHGVVMSTIKCKQCGHVSRSLDNHIHHLDTHKGRFKCKECTKTFKHRGGLKNHAIAVHELKNNFPCSVCQKVFRWKNSLKRHTEVHLAKDTTEAAYCESCGIGFKSVCSFQRHMKNSLKHVTHDQRKYVCDHCNRRFIDKTKLRDHIECKHMHKTYQCHICLKPSKNRVNLDQHIRNVHKGRPNNKICHHCGKGFPTKVQLDSHMRTHTGERPFICEYCPTTFTQKSNLYKHYKQVHLNIKSKRYPPVKKPKDALNCQPSIGGFERINGTTYPPERGLVPC</sequence>
<name>A0A6J2K4D4_BOMMA</name>
<dbReference type="GeneID" id="114246680"/>
<evidence type="ECO:0000256" key="5">
    <source>
        <dbReference type="PROSITE-ProRule" id="PRU00042"/>
    </source>
</evidence>
<dbReference type="GO" id="GO:0008270">
    <property type="term" value="F:zinc ion binding"/>
    <property type="evidence" value="ECO:0007669"/>
    <property type="project" value="UniProtKB-KW"/>
</dbReference>
<dbReference type="InterPro" id="IPR012934">
    <property type="entry name" value="Znf_AD"/>
</dbReference>
<evidence type="ECO:0000256" key="1">
    <source>
        <dbReference type="ARBA" id="ARBA00022723"/>
    </source>
</evidence>
<keyword evidence="8" id="KW-1185">Reference proteome</keyword>
<evidence type="ECO:0000313" key="9">
    <source>
        <dbReference type="RefSeq" id="XP_028035149.1"/>
    </source>
</evidence>
<keyword evidence="4" id="KW-0862">Zinc</keyword>
<gene>
    <name evidence="9" type="primary">LOC114246680</name>
</gene>
<dbReference type="AlphaFoldDB" id="A0A6J2K4D4"/>
<feature type="domain" description="C2H2-type" evidence="7">
    <location>
        <begin position="766"/>
        <end position="794"/>
    </location>
</feature>
<feature type="domain" description="C2H2-type" evidence="7">
    <location>
        <begin position="680"/>
        <end position="708"/>
    </location>
</feature>
<dbReference type="InterPro" id="IPR013087">
    <property type="entry name" value="Znf_C2H2_type"/>
</dbReference>
<evidence type="ECO:0000256" key="4">
    <source>
        <dbReference type="ARBA" id="ARBA00022833"/>
    </source>
</evidence>
<evidence type="ECO:0000256" key="6">
    <source>
        <dbReference type="SAM" id="MobiDB-lite"/>
    </source>
</evidence>
<keyword evidence="2" id="KW-0677">Repeat</keyword>
<feature type="compositionally biased region" description="Basic and acidic residues" evidence="6">
    <location>
        <begin position="322"/>
        <end position="342"/>
    </location>
</feature>
<dbReference type="SMART" id="SM00355">
    <property type="entry name" value="ZnF_C2H2"/>
    <property type="match status" value="11"/>
</dbReference>
<organism evidence="8 9">
    <name type="scientific">Bombyx mandarina</name>
    <name type="common">Wild silk moth</name>
    <name type="synonym">Wild silkworm</name>
    <dbReference type="NCBI Taxonomy" id="7092"/>
    <lineage>
        <taxon>Eukaryota</taxon>
        <taxon>Metazoa</taxon>
        <taxon>Ecdysozoa</taxon>
        <taxon>Arthropoda</taxon>
        <taxon>Hexapoda</taxon>
        <taxon>Insecta</taxon>
        <taxon>Pterygota</taxon>
        <taxon>Neoptera</taxon>
        <taxon>Endopterygota</taxon>
        <taxon>Lepidoptera</taxon>
        <taxon>Glossata</taxon>
        <taxon>Ditrysia</taxon>
        <taxon>Bombycoidea</taxon>
        <taxon>Bombycidae</taxon>
        <taxon>Bombycinae</taxon>
        <taxon>Bombyx</taxon>
    </lineage>
</organism>
<keyword evidence="3 5" id="KW-0863">Zinc-finger</keyword>
<dbReference type="KEGG" id="bman:114246680"/>
<feature type="region of interest" description="Disordered" evidence="6">
    <location>
        <begin position="385"/>
        <end position="436"/>
    </location>
</feature>
<dbReference type="PANTHER" id="PTHR24379">
    <property type="entry name" value="KRAB AND ZINC FINGER DOMAIN-CONTAINING"/>
    <property type="match status" value="1"/>
</dbReference>
<dbReference type="FunFam" id="3.30.160.60:FF:000100">
    <property type="entry name" value="Zinc finger 45-like"/>
    <property type="match status" value="1"/>
</dbReference>
<feature type="domain" description="C2H2-type" evidence="7">
    <location>
        <begin position="708"/>
        <end position="736"/>
    </location>
</feature>
<evidence type="ECO:0000256" key="3">
    <source>
        <dbReference type="ARBA" id="ARBA00022771"/>
    </source>
</evidence>
<evidence type="ECO:0000259" key="7">
    <source>
        <dbReference type="PROSITE" id="PS50157"/>
    </source>
</evidence>
<dbReference type="PROSITE" id="PS50157">
    <property type="entry name" value="ZINC_FINGER_C2H2_2"/>
    <property type="match status" value="6"/>
</dbReference>
<dbReference type="FunFam" id="3.30.160.60:FF:000065">
    <property type="entry name" value="B-cell CLL/lymphoma 6, member B"/>
    <property type="match status" value="1"/>
</dbReference>
<feature type="compositionally biased region" description="Basic residues" evidence="6">
    <location>
        <begin position="412"/>
        <end position="429"/>
    </location>
</feature>
<feature type="domain" description="C2H2-type" evidence="7">
    <location>
        <begin position="616"/>
        <end position="643"/>
    </location>
</feature>
<dbReference type="PROSITE" id="PS00028">
    <property type="entry name" value="ZINC_FINGER_C2H2_1"/>
    <property type="match status" value="7"/>
</dbReference>
<evidence type="ECO:0000256" key="2">
    <source>
        <dbReference type="ARBA" id="ARBA00022737"/>
    </source>
</evidence>
<reference evidence="9" key="1">
    <citation type="submission" date="2025-08" db="UniProtKB">
        <authorList>
            <consortium name="RefSeq"/>
        </authorList>
    </citation>
    <scope>IDENTIFICATION</scope>
    <source>
        <tissue evidence="9">Silk gland</tissue>
    </source>
</reference>
<dbReference type="Proteomes" id="UP000504629">
    <property type="component" value="Unplaced"/>
</dbReference>
<dbReference type="RefSeq" id="XP_028035149.1">
    <property type="nucleotide sequence ID" value="XM_028179348.1"/>
</dbReference>
<dbReference type="SMART" id="SM00868">
    <property type="entry name" value="zf-AD"/>
    <property type="match status" value="3"/>
</dbReference>
<accession>A0A6J2K4D4</accession>
<evidence type="ECO:0000313" key="8">
    <source>
        <dbReference type="Proteomes" id="UP000504629"/>
    </source>
</evidence>
<keyword evidence="1" id="KW-0479">Metal-binding</keyword>
<dbReference type="GO" id="GO:0005634">
    <property type="term" value="C:nucleus"/>
    <property type="evidence" value="ECO:0007669"/>
    <property type="project" value="InterPro"/>
</dbReference>
<dbReference type="PANTHER" id="PTHR24379:SF121">
    <property type="entry name" value="C2H2-TYPE DOMAIN-CONTAINING PROTEIN"/>
    <property type="match status" value="1"/>
</dbReference>
<dbReference type="OrthoDB" id="4748970at2759"/>
<dbReference type="Gene3D" id="3.30.160.60">
    <property type="entry name" value="Classic Zinc Finger"/>
    <property type="match status" value="6"/>
</dbReference>
<feature type="domain" description="C2H2-type" evidence="7">
    <location>
        <begin position="587"/>
        <end position="615"/>
    </location>
</feature>
<protein>
    <submittedName>
        <fullName evidence="9">Zinc finger protein 264-like</fullName>
    </submittedName>
</protein>
<feature type="domain" description="C2H2-type" evidence="7">
    <location>
        <begin position="738"/>
        <end position="765"/>
    </location>
</feature>
<proteinExistence type="predicted"/>
<dbReference type="Pfam" id="PF00096">
    <property type="entry name" value="zf-C2H2"/>
    <property type="match status" value="5"/>
</dbReference>
<feature type="region of interest" description="Disordered" evidence="6">
    <location>
        <begin position="313"/>
        <end position="343"/>
    </location>
</feature>